<gene>
    <name evidence="3" type="ORF">EX895_001475</name>
</gene>
<name>A0A4U7KYQ5_9BASI</name>
<reference evidence="3 4" key="1">
    <citation type="submission" date="2019-05" db="EMBL/GenBank/DDBJ databases">
        <title>Sporisorium graminicola CBS 10092 draft sequencing and annotation.</title>
        <authorList>
            <person name="Solano-Gonzalez S."/>
            <person name="Caddick M.X."/>
            <person name="Darby A."/>
        </authorList>
    </citation>
    <scope>NUCLEOTIDE SEQUENCE [LARGE SCALE GENOMIC DNA]</scope>
    <source>
        <strain evidence="3 4">CBS 10092</strain>
    </source>
</reference>
<proteinExistence type="predicted"/>
<accession>A0A4U7KYQ5</accession>
<dbReference type="OrthoDB" id="10558042at2759"/>
<evidence type="ECO:0000256" key="2">
    <source>
        <dbReference type="SAM" id="SignalP"/>
    </source>
</evidence>
<protein>
    <recommendedName>
        <fullName evidence="5">Secreted protein</fullName>
    </recommendedName>
</protein>
<feature type="chain" id="PRO_5020779750" description="Secreted protein" evidence="2">
    <location>
        <begin position="22"/>
        <end position="372"/>
    </location>
</feature>
<evidence type="ECO:0000313" key="4">
    <source>
        <dbReference type="Proteomes" id="UP000306050"/>
    </source>
</evidence>
<feature type="region of interest" description="Disordered" evidence="1">
    <location>
        <begin position="46"/>
        <end position="80"/>
    </location>
</feature>
<dbReference type="RefSeq" id="XP_029741675.1">
    <property type="nucleotide sequence ID" value="XM_029882074.1"/>
</dbReference>
<dbReference type="GeneID" id="40724370"/>
<dbReference type="EMBL" id="SRRM01000004">
    <property type="protein sequence ID" value="TKY89690.1"/>
    <property type="molecule type" value="Genomic_DNA"/>
</dbReference>
<feature type="compositionally biased region" description="Polar residues" evidence="1">
    <location>
        <begin position="48"/>
        <end position="59"/>
    </location>
</feature>
<sequence>MQPVLVTAILSLLLCLQSCSAAALIKRGDQDSNGIDLRLRLGPPSPSRLFSQGSTSSPFNSPPATPPLQVESAPGPHLPAQLWAGPYQQADANALRPTARTAKYRNTGIVATIQNAVRDGTFRREPAYQVLSALGQAGASTSADAPVLAAQDLHQPITLSGKAVQEANAPTRQDSAAAPPVLDTMAVQQTNDAVRQALAPRPAVAKPKKPKSKTRWTLFTPEGQLSVNGNPHVSAKDNFETQTTPTADEPGRMQALGHVNDYSSSYLTRQYPLVISDSQFFPTEAIYLQQRIDHVTRTISSVLNGNFDVLSQADRDVLHTPVKNWQNVVRGMQPAHSGAPMPASPLLVEAARQDTILLFRLEAMLQRFAERL</sequence>
<organism evidence="3 4">
    <name type="scientific">Sporisorium graminicola</name>
    <dbReference type="NCBI Taxonomy" id="280036"/>
    <lineage>
        <taxon>Eukaryota</taxon>
        <taxon>Fungi</taxon>
        <taxon>Dikarya</taxon>
        <taxon>Basidiomycota</taxon>
        <taxon>Ustilaginomycotina</taxon>
        <taxon>Ustilaginomycetes</taxon>
        <taxon>Ustilaginales</taxon>
        <taxon>Ustilaginaceae</taxon>
        <taxon>Sporisorium</taxon>
    </lineage>
</organism>
<dbReference type="Proteomes" id="UP000306050">
    <property type="component" value="Chromosome SGRAM_11"/>
</dbReference>
<comment type="caution">
    <text evidence="3">The sequence shown here is derived from an EMBL/GenBank/DDBJ whole genome shotgun (WGS) entry which is preliminary data.</text>
</comment>
<dbReference type="AlphaFoldDB" id="A0A4U7KYQ5"/>
<evidence type="ECO:0000313" key="3">
    <source>
        <dbReference type="EMBL" id="TKY89690.1"/>
    </source>
</evidence>
<evidence type="ECO:0008006" key="5">
    <source>
        <dbReference type="Google" id="ProtNLM"/>
    </source>
</evidence>
<feature type="signal peptide" evidence="2">
    <location>
        <begin position="1"/>
        <end position="21"/>
    </location>
</feature>
<keyword evidence="2" id="KW-0732">Signal</keyword>
<evidence type="ECO:0000256" key="1">
    <source>
        <dbReference type="SAM" id="MobiDB-lite"/>
    </source>
</evidence>
<keyword evidence="4" id="KW-1185">Reference proteome</keyword>
<dbReference type="KEGG" id="sgra:EX895_001475"/>